<dbReference type="PANTHER" id="PTHR30591:SF1">
    <property type="entry name" value="RECBCD ENZYME SUBUNIT RECC"/>
    <property type="match status" value="1"/>
</dbReference>
<evidence type="ECO:0000256" key="8">
    <source>
        <dbReference type="ARBA" id="ARBA00023125"/>
    </source>
</evidence>
<keyword evidence="4" id="KW-0378">Hydrolase</keyword>
<sequence length="1128" mass="123191">MLRLVLGRAGSGKTWFALEKAAQAVAEGQDAVLVVPEQFTFEMERALLQTVGPAACLHVEVLSFSRMAQRVFGLCGGAAGRAIDGCGRVLVMSMAAKQVADLLQVYHRQADSPAFAKAMVEAVAELKYCGVAPDMLAAAGGQMDDDALAGKLADLSLLLQTYDALCSRLFSDDLDGIARLAEKLEDCLFFEGKTVVIDAFKGFTAPQKRVLGHILRQSDDVYVTLCADRLEDAEQGLGLFSPVQKTAGELLHLARKLEVAVAKPVLLGPPRRFAAPEIAALEERVFRPEAAPFNGEASALRIVSAGNLYEEVQFVAREIARLVQTGEARYDEMVVISRGLPLYNGILDPVCNKYGIPLFLDARRDVSAHPLMAFVSGALELLAGNFRQEAVLRYLKTGLAGLSTVEIAQLENYLYTWNLQGRTAWQTEWTDHPDGFGSTAQPDDARLRTLNALRLRVMEPVETLAAALEQADGAGQAQALYAFLTGMQVERQMAEACARFAQNGEQELEDEYRQVWDKLIGMLEQMAAVLGERAVTVPELLRMLRLAIGATELAHIPPTLDQVTAGDAERIRAGDAAYVFVIGLADGVFPKTGSGGILTDSEREQLIRLGLELSPPAEERLVEERFIAYQAFACASRALYLCCPRSDTKGKVIQSSPYLAQVQALFPHAMRCDASCGPLDAIWSGQSAFEQLASRFRERDGFSAALRACFESRPEDAIRLRALERAAEKRPARLTDHAAARALFGERMHISPSRLEAYGQCRFLYFCRYGMKALPRRRAELAAPEVGTLVHFVLEHLLQAHPGGQLAELSRAQLEEETGLLLTDFADGYLGGLENKPERFKHLFLRLRETVLRLIDRLAAEFSQSRFVPVDFELPIGIDGEVPPTVLPLQDGGAIAVEGKVDRVDILKNGDRAYLRVVDYKTGSKSFQFADVLYGLNLQMFIYLFTLCDQAAERYGVRELLPAGVLYFPARQPDVETPHGAAPEEVVKAADGKLKMSGMVADDPNIIRSMEREAKGLFIPAQLKGGGEPDARSTVASLAQFGALKRHVDRLLRQMAATLRAGDIAAVPVAGLGYQPCSYCDYAGVCGFEKGDPQHWLNRMGKAEIWQAIGEGENDGGPAMDGGAETGD</sequence>
<dbReference type="eggNOG" id="COG3857">
    <property type="taxonomic scope" value="Bacteria"/>
</dbReference>
<keyword evidence="2" id="KW-0547">Nucleotide-binding</keyword>
<keyword evidence="7" id="KW-0067">ATP-binding</keyword>
<dbReference type="Pfam" id="PF21445">
    <property type="entry name" value="ADDB_N"/>
    <property type="match status" value="1"/>
</dbReference>
<dbReference type="Proteomes" id="UP000001551">
    <property type="component" value="Chromosome"/>
</dbReference>
<evidence type="ECO:0000313" key="11">
    <source>
        <dbReference type="EMBL" id="ADU26994.1"/>
    </source>
</evidence>
<keyword evidence="12" id="KW-1185">Reference proteome</keyword>
<dbReference type="HOGENOM" id="CLU_007838_0_0_9"/>
<organism evidence="11 12">
    <name type="scientific">Ethanoligenens harbinense (strain DSM 18485 / JCM 12961 / CGMCC 1.5033 / YUAN-3)</name>
    <dbReference type="NCBI Taxonomy" id="663278"/>
    <lineage>
        <taxon>Bacteria</taxon>
        <taxon>Bacillati</taxon>
        <taxon>Bacillota</taxon>
        <taxon>Clostridia</taxon>
        <taxon>Eubacteriales</taxon>
        <taxon>Oscillospiraceae</taxon>
        <taxon>Ethanoligenens</taxon>
    </lineage>
</organism>
<proteinExistence type="predicted"/>
<keyword evidence="9" id="KW-0234">DNA repair</keyword>
<dbReference type="InterPro" id="IPR049035">
    <property type="entry name" value="ADDB_N"/>
</dbReference>
<dbReference type="GO" id="GO:0004527">
    <property type="term" value="F:exonuclease activity"/>
    <property type="evidence" value="ECO:0007669"/>
    <property type="project" value="UniProtKB-KW"/>
</dbReference>
<dbReference type="InterPro" id="IPR014017">
    <property type="entry name" value="DNA_helicase_UvrD-like_C"/>
</dbReference>
<evidence type="ECO:0000256" key="7">
    <source>
        <dbReference type="ARBA" id="ARBA00022840"/>
    </source>
</evidence>
<feature type="domain" description="UvrD-like helicase C-terminal" evidence="10">
    <location>
        <begin position="269"/>
        <end position="570"/>
    </location>
</feature>
<evidence type="ECO:0000256" key="1">
    <source>
        <dbReference type="ARBA" id="ARBA00022722"/>
    </source>
</evidence>
<evidence type="ECO:0000256" key="9">
    <source>
        <dbReference type="ARBA" id="ARBA00023204"/>
    </source>
</evidence>
<evidence type="ECO:0000256" key="5">
    <source>
        <dbReference type="ARBA" id="ARBA00022806"/>
    </source>
</evidence>
<evidence type="ECO:0000256" key="6">
    <source>
        <dbReference type="ARBA" id="ARBA00022839"/>
    </source>
</evidence>
<dbReference type="GO" id="GO:0004386">
    <property type="term" value="F:helicase activity"/>
    <property type="evidence" value="ECO:0007669"/>
    <property type="project" value="UniProtKB-KW"/>
</dbReference>
<reference evidence="11 12" key="1">
    <citation type="submission" date="2010-12" db="EMBL/GenBank/DDBJ databases">
        <title>Complete sequence of Ethanoligenens harbinense YUAN-3.</title>
        <authorList>
            <person name="Lucas S."/>
            <person name="Copeland A."/>
            <person name="Lapidus A."/>
            <person name="Cheng J.-F."/>
            <person name="Bruce D."/>
            <person name="Goodwin L."/>
            <person name="Pitluck S."/>
            <person name="Chertkov O."/>
            <person name="Misra M."/>
            <person name="Detter J.C."/>
            <person name="Han C."/>
            <person name="Tapia R."/>
            <person name="Land M."/>
            <person name="Hauser L."/>
            <person name="Jeffries C."/>
            <person name="Kyrpides N."/>
            <person name="Ivanova N."/>
            <person name="Mikhailova N."/>
            <person name="Wang A."/>
            <person name="Mouttaki H."/>
            <person name="He Z."/>
            <person name="Zhou J."/>
            <person name="Hemme C.L."/>
            <person name="Woyke T."/>
        </authorList>
    </citation>
    <scope>NUCLEOTIDE SEQUENCE [LARGE SCALE GENOMIC DNA]</scope>
    <source>
        <strain evidence="12">DSM 18485 / JCM 12961 / CGMCC 1.5033 / YUAN-3</strain>
    </source>
</reference>
<dbReference type="KEGG" id="eha:Ethha_1457"/>
<keyword evidence="5" id="KW-0347">Helicase</keyword>
<keyword evidence="3" id="KW-0227">DNA damage</keyword>
<dbReference type="SUPFAM" id="SSF52540">
    <property type="entry name" value="P-loop containing nucleoside triphosphate hydrolases"/>
    <property type="match status" value="1"/>
</dbReference>
<name>E6U7H1_ETHHY</name>
<dbReference type="GO" id="GO:0003677">
    <property type="term" value="F:DNA binding"/>
    <property type="evidence" value="ECO:0007669"/>
    <property type="project" value="UniProtKB-KW"/>
</dbReference>
<accession>E6U7H1</accession>
<dbReference type="STRING" id="663278.Ethha_1457"/>
<dbReference type="InterPro" id="IPR027417">
    <property type="entry name" value="P-loop_NTPase"/>
</dbReference>
<evidence type="ECO:0000259" key="10">
    <source>
        <dbReference type="PROSITE" id="PS51217"/>
    </source>
</evidence>
<dbReference type="AlphaFoldDB" id="E6U7H1"/>
<gene>
    <name evidence="11" type="ordered locus">Ethha_1457</name>
</gene>
<evidence type="ECO:0000256" key="2">
    <source>
        <dbReference type="ARBA" id="ARBA00022741"/>
    </source>
</evidence>
<dbReference type="GO" id="GO:0005524">
    <property type="term" value="F:ATP binding"/>
    <property type="evidence" value="ECO:0007669"/>
    <property type="project" value="UniProtKB-KW"/>
</dbReference>
<dbReference type="Gene3D" id="3.40.50.300">
    <property type="entry name" value="P-loop containing nucleotide triphosphate hydrolases"/>
    <property type="match status" value="4"/>
</dbReference>
<evidence type="ECO:0000313" key="12">
    <source>
        <dbReference type="Proteomes" id="UP000001551"/>
    </source>
</evidence>
<dbReference type="GO" id="GO:0006310">
    <property type="term" value="P:DNA recombination"/>
    <property type="evidence" value="ECO:0007669"/>
    <property type="project" value="TreeGrafter"/>
</dbReference>
<keyword evidence="1" id="KW-0540">Nuclease</keyword>
<dbReference type="Pfam" id="PF12705">
    <property type="entry name" value="PDDEXK_1"/>
    <property type="match status" value="1"/>
</dbReference>
<evidence type="ECO:0000256" key="3">
    <source>
        <dbReference type="ARBA" id="ARBA00022763"/>
    </source>
</evidence>
<keyword evidence="8" id="KW-0238">DNA-binding</keyword>
<dbReference type="RefSeq" id="WP_013485349.1">
    <property type="nucleotide sequence ID" value="NC_014828.1"/>
</dbReference>
<dbReference type="PROSITE" id="PS51217">
    <property type="entry name" value="UVRD_HELICASE_CTER"/>
    <property type="match status" value="1"/>
</dbReference>
<dbReference type="EMBL" id="CP002400">
    <property type="protein sequence ID" value="ADU26994.1"/>
    <property type="molecule type" value="Genomic_DNA"/>
</dbReference>
<dbReference type="GO" id="GO:0006281">
    <property type="term" value="P:DNA repair"/>
    <property type="evidence" value="ECO:0007669"/>
    <property type="project" value="UniProtKB-KW"/>
</dbReference>
<protein>
    <recommendedName>
        <fullName evidence="10">UvrD-like helicase C-terminal domain-containing protein</fullName>
    </recommendedName>
</protein>
<dbReference type="InterPro" id="IPR038726">
    <property type="entry name" value="PDDEXK_AddAB-type"/>
</dbReference>
<keyword evidence="6" id="KW-0269">Exonuclease</keyword>
<dbReference type="InterPro" id="IPR011604">
    <property type="entry name" value="PDDEXK-like_dom_sf"/>
</dbReference>
<evidence type="ECO:0000256" key="4">
    <source>
        <dbReference type="ARBA" id="ARBA00022801"/>
    </source>
</evidence>
<dbReference type="Gene3D" id="3.90.320.10">
    <property type="match status" value="1"/>
</dbReference>
<dbReference type="PANTHER" id="PTHR30591">
    <property type="entry name" value="RECBCD ENZYME SUBUNIT RECC"/>
    <property type="match status" value="1"/>
</dbReference>